<dbReference type="Proteomes" id="UP000231553">
    <property type="component" value="Unassembled WGS sequence"/>
</dbReference>
<name>A0A2M8IUU1_9RHOB</name>
<sequence length="114" mass="12531">MTVQQVEFANRLSRLIRKHQAMTRGYTTSMRPDGLIVAKPRRAPAPISGRSVLIFLAAFLMFKVVLMASLGSEAYDTRVARLQEGTLVEKAGAFAMQGDPLTRLVAETVAPVLR</sequence>
<keyword evidence="1" id="KW-1133">Transmembrane helix</keyword>
<gene>
    <name evidence="2" type="ORF">CVM52_23010</name>
</gene>
<comment type="caution">
    <text evidence="2">The sequence shown here is derived from an EMBL/GenBank/DDBJ whole genome shotgun (WGS) entry which is preliminary data.</text>
</comment>
<protein>
    <submittedName>
        <fullName evidence="2">Uncharacterized protein</fullName>
    </submittedName>
</protein>
<dbReference type="OrthoDB" id="7866534at2"/>
<reference evidence="2 3" key="1">
    <citation type="journal article" date="2018" name="Int. J. Syst. Evol. Microbiol.">
        <title>Pseudooceanicola lipolyticus sp. nov., a marine alphaproteobacterium, reclassification of Oceanicola flagellatus as Pseudooceanicola flagellatus comb. nov. and emended description of the genus Pseudooceanicola.</title>
        <authorList>
            <person name="Huang M.-M."/>
            <person name="Guo L.-L."/>
            <person name="Wu Y.-H."/>
            <person name="Lai Q.-L."/>
            <person name="Shao Z.-Z."/>
            <person name="Wang C.-S."/>
            <person name="Wu M."/>
            <person name="Xu X.-W."/>
        </authorList>
    </citation>
    <scope>NUCLEOTIDE SEQUENCE [LARGE SCALE GENOMIC DNA]</scope>
    <source>
        <strain evidence="2 3">157</strain>
    </source>
</reference>
<evidence type="ECO:0000313" key="2">
    <source>
        <dbReference type="EMBL" id="PJE34300.1"/>
    </source>
</evidence>
<keyword evidence="1" id="KW-0472">Membrane</keyword>
<organism evidence="2 3">
    <name type="scientific">Pseudooceanicola lipolyticus</name>
    <dbReference type="NCBI Taxonomy" id="2029104"/>
    <lineage>
        <taxon>Bacteria</taxon>
        <taxon>Pseudomonadati</taxon>
        <taxon>Pseudomonadota</taxon>
        <taxon>Alphaproteobacteria</taxon>
        <taxon>Rhodobacterales</taxon>
        <taxon>Paracoccaceae</taxon>
        <taxon>Pseudooceanicola</taxon>
    </lineage>
</organism>
<feature type="transmembrane region" description="Helical" evidence="1">
    <location>
        <begin position="52"/>
        <end position="71"/>
    </location>
</feature>
<evidence type="ECO:0000256" key="1">
    <source>
        <dbReference type="SAM" id="Phobius"/>
    </source>
</evidence>
<proteinExistence type="predicted"/>
<keyword evidence="3" id="KW-1185">Reference proteome</keyword>
<dbReference type="AlphaFoldDB" id="A0A2M8IUU1"/>
<accession>A0A2M8IUU1</accession>
<keyword evidence="1" id="KW-0812">Transmembrane</keyword>
<dbReference type="EMBL" id="PGTB01000203">
    <property type="protein sequence ID" value="PJE34300.1"/>
    <property type="molecule type" value="Genomic_DNA"/>
</dbReference>
<evidence type="ECO:0000313" key="3">
    <source>
        <dbReference type="Proteomes" id="UP000231553"/>
    </source>
</evidence>
<dbReference type="RefSeq" id="WP_100164690.1">
    <property type="nucleotide sequence ID" value="NZ_PGTB01000203.1"/>
</dbReference>